<evidence type="ECO:0000313" key="10">
    <source>
        <dbReference type="Proteomes" id="UP000184671"/>
    </source>
</evidence>
<comment type="catalytic activity">
    <reaction evidence="1">
        <text>Transfers a segment of a (1-&gt;4)-alpha-D-glucan to a new position in an acceptor, which may be glucose or a (1-&gt;4)-alpha-D-glucan.</text>
        <dbReference type="EC" id="2.4.1.25"/>
    </reaction>
</comment>
<dbReference type="InterPro" id="IPR003385">
    <property type="entry name" value="Glyco_hydro_77"/>
</dbReference>
<proteinExistence type="inferred from homology"/>
<keyword evidence="4 9" id="KW-0328">Glycosyltransferase</keyword>
<dbReference type="NCBIfam" id="TIGR00217">
    <property type="entry name" value="malQ"/>
    <property type="match status" value="1"/>
</dbReference>
<keyword evidence="5 9" id="KW-0808">Transferase</keyword>
<evidence type="ECO:0000256" key="5">
    <source>
        <dbReference type="ARBA" id="ARBA00022679"/>
    </source>
</evidence>
<dbReference type="RefSeq" id="WP_074370407.1">
    <property type="nucleotide sequence ID" value="NZ_FMID01000047.1"/>
</dbReference>
<dbReference type="PANTHER" id="PTHR32438:SF5">
    <property type="entry name" value="4-ALPHA-GLUCANOTRANSFERASE DPE1, CHLOROPLASTIC_AMYLOPLASTIC"/>
    <property type="match status" value="1"/>
</dbReference>
<dbReference type="SUPFAM" id="SSF51445">
    <property type="entry name" value="(Trans)glycosidases"/>
    <property type="match status" value="1"/>
</dbReference>
<dbReference type="Gene3D" id="3.20.20.80">
    <property type="entry name" value="Glycosidases"/>
    <property type="match status" value="1"/>
</dbReference>
<evidence type="ECO:0000256" key="1">
    <source>
        <dbReference type="ARBA" id="ARBA00000439"/>
    </source>
</evidence>
<name>A0A1M4MMU0_9EURY</name>
<dbReference type="EMBL" id="FMID01000047">
    <property type="protein sequence ID" value="SCL76193.1"/>
    <property type="molecule type" value="Genomic_DNA"/>
</dbReference>
<dbReference type="OrthoDB" id="104697at2157"/>
<dbReference type="GO" id="GO:0004134">
    <property type="term" value="F:4-alpha-glucanotransferase activity"/>
    <property type="evidence" value="ECO:0007669"/>
    <property type="project" value="UniProtKB-EC"/>
</dbReference>
<comment type="similarity">
    <text evidence="2">Belongs to the disproportionating enzyme family.</text>
</comment>
<dbReference type="Proteomes" id="UP000184671">
    <property type="component" value="Unassembled WGS sequence"/>
</dbReference>
<dbReference type="InterPro" id="IPR017853">
    <property type="entry name" value="GH"/>
</dbReference>
<evidence type="ECO:0000256" key="6">
    <source>
        <dbReference type="ARBA" id="ARBA00023277"/>
    </source>
</evidence>
<evidence type="ECO:0000313" key="9">
    <source>
        <dbReference type="EMBL" id="SCL76193.1"/>
    </source>
</evidence>
<dbReference type="GO" id="GO:0005975">
    <property type="term" value="P:carbohydrate metabolic process"/>
    <property type="evidence" value="ECO:0007669"/>
    <property type="project" value="InterPro"/>
</dbReference>
<dbReference type="STRING" id="118126.L21_2115"/>
<evidence type="ECO:0000256" key="8">
    <source>
        <dbReference type="ARBA" id="ARBA00031501"/>
    </source>
</evidence>
<dbReference type="AlphaFoldDB" id="A0A1M4MMU0"/>
<organism evidence="9 10">
    <name type="scientific">Methanoculleus chikugoensis</name>
    <dbReference type="NCBI Taxonomy" id="118126"/>
    <lineage>
        <taxon>Archaea</taxon>
        <taxon>Methanobacteriati</taxon>
        <taxon>Methanobacteriota</taxon>
        <taxon>Stenosarchaea group</taxon>
        <taxon>Methanomicrobia</taxon>
        <taxon>Methanomicrobiales</taxon>
        <taxon>Methanomicrobiaceae</taxon>
        <taxon>Methanoculleus</taxon>
    </lineage>
</organism>
<evidence type="ECO:0000256" key="2">
    <source>
        <dbReference type="ARBA" id="ARBA00005684"/>
    </source>
</evidence>
<reference evidence="9 10" key="1">
    <citation type="submission" date="2016-08" db="EMBL/GenBank/DDBJ databases">
        <authorList>
            <person name="Seilhamer J.J."/>
        </authorList>
    </citation>
    <scope>NUCLEOTIDE SEQUENCE [LARGE SCALE GENOMIC DNA]</scope>
    <source>
        <strain evidence="9">L21-II-0</strain>
    </source>
</reference>
<protein>
    <recommendedName>
        <fullName evidence="3">4-alpha-glucanotransferase</fullName>
        <ecNumber evidence="3">2.4.1.25</ecNumber>
    </recommendedName>
    <alternativeName>
        <fullName evidence="7">Amylomaltase</fullName>
    </alternativeName>
    <alternativeName>
        <fullName evidence="8">Disproportionating enzyme</fullName>
    </alternativeName>
</protein>
<evidence type="ECO:0000256" key="3">
    <source>
        <dbReference type="ARBA" id="ARBA00012560"/>
    </source>
</evidence>
<keyword evidence="6" id="KW-0119">Carbohydrate metabolism</keyword>
<evidence type="ECO:0000256" key="4">
    <source>
        <dbReference type="ARBA" id="ARBA00022676"/>
    </source>
</evidence>
<sequence>MNRRSSGVLLHITSLPSAYGIGDLGPAAYRFVDLLSSIGQRYWQILPLNPTCPEFANSPYQSTSAFAGNTWLISPEQMVADGFLAPEDISDPPGFSGDRIDYHAVLDYKNGLFDTAFERFKQQGCDFRYEDFAAGNTSWLNDYAIFVALKGEFPGKVWSDWPTGIRDRREEALRKRGTELADRILREKFLQYVFDRQWQALKVHCRARHLQIIGDVPIYVTYDSVDLWANPGLFKLDEQKKPAAVSGVPPDAFSDTGQLWGNPVYNWDAHREQGFAWWESRIDRTLALVDRLRLDHFRGFVQYWEVPAGDETARNGRWVDAPGRDLFTLLARSRPCLPIIAEDLGHITPDVHEMMAYFGFPGMKIMTFGFSGDVAQNPHAPHNFAKGCVAYTGTHDNNTVRGWFEHETSEEQKNLLFRYIGGSVSGDEVYRILIRLAMLSPADTVIVPMQDILGLGEEARMNRPGTTEANWEWRLRPDQMGEEGMREFAEATGIYGRG</sequence>
<dbReference type="PANTHER" id="PTHR32438">
    <property type="entry name" value="4-ALPHA-GLUCANOTRANSFERASE DPE1, CHLOROPLASTIC/AMYLOPLASTIC"/>
    <property type="match status" value="1"/>
</dbReference>
<dbReference type="NCBIfam" id="NF011080">
    <property type="entry name" value="PRK14508.1-3"/>
    <property type="match status" value="1"/>
</dbReference>
<gene>
    <name evidence="9" type="primary">malQ_2</name>
    <name evidence="9" type="ORF">L21_2115</name>
</gene>
<dbReference type="EC" id="2.4.1.25" evidence="3"/>
<dbReference type="Pfam" id="PF02446">
    <property type="entry name" value="Glyco_hydro_77"/>
    <property type="match status" value="1"/>
</dbReference>
<evidence type="ECO:0000256" key="7">
    <source>
        <dbReference type="ARBA" id="ARBA00031423"/>
    </source>
</evidence>
<accession>A0A1M4MMU0</accession>